<keyword evidence="5" id="KW-1185">Reference proteome</keyword>
<reference evidence="4" key="1">
    <citation type="submission" date="2020-09" db="EMBL/GenBank/DDBJ databases">
        <title>A novel bacterium of genus Hazenella, isolated from South China Sea.</title>
        <authorList>
            <person name="Huang H."/>
            <person name="Mo K."/>
            <person name="Hu Y."/>
        </authorList>
    </citation>
    <scope>NUCLEOTIDE SEQUENCE</scope>
    <source>
        <strain evidence="4">IB182357</strain>
    </source>
</reference>
<dbReference type="Proteomes" id="UP000661691">
    <property type="component" value="Unassembled WGS sequence"/>
</dbReference>
<dbReference type="InterPro" id="IPR034829">
    <property type="entry name" value="DnaD-like_sf"/>
</dbReference>
<evidence type="ECO:0000313" key="5">
    <source>
        <dbReference type="Proteomes" id="UP000661691"/>
    </source>
</evidence>
<comment type="caution">
    <text evidence="4">The sequence shown here is derived from an EMBL/GenBank/DDBJ whole genome shotgun (WGS) entry which is preliminary data.</text>
</comment>
<feature type="domain" description="DnaB/C C-terminal" evidence="2">
    <location>
        <begin position="142"/>
        <end position="212"/>
    </location>
</feature>
<dbReference type="EMBL" id="JACXAH010000015">
    <property type="protein sequence ID" value="MBD1372916.1"/>
    <property type="molecule type" value="Genomic_DNA"/>
</dbReference>
<dbReference type="AlphaFoldDB" id="A0A926RXW3"/>
<dbReference type="NCBIfam" id="TIGR01446">
    <property type="entry name" value="DnaD_dom"/>
    <property type="match status" value="1"/>
</dbReference>
<gene>
    <name evidence="4" type="ORF">IC620_11165</name>
</gene>
<feature type="domain" description="DnaD N-terminal" evidence="3">
    <location>
        <begin position="27"/>
        <end position="126"/>
    </location>
</feature>
<organism evidence="4 5">
    <name type="scientific">Polycladospora coralii</name>
    <dbReference type="NCBI Taxonomy" id="2771432"/>
    <lineage>
        <taxon>Bacteria</taxon>
        <taxon>Bacillati</taxon>
        <taxon>Bacillota</taxon>
        <taxon>Bacilli</taxon>
        <taxon>Bacillales</taxon>
        <taxon>Thermoactinomycetaceae</taxon>
        <taxon>Polycladospora</taxon>
    </lineage>
</organism>
<dbReference type="InterPro" id="IPR053162">
    <property type="entry name" value="DnaD"/>
</dbReference>
<protein>
    <submittedName>
        <fullName evidence="4">DnaD domain protein</fullName>
    </submittedName>
</protein>
<dbReference type="RefSeq" id="WP_191139709.1">
    <property type="nucleotide sequence ID" value="NZ_JACXAG020000004.1"/>
</dbReference>
<evidence type="ECO:0000259" key="3">
    <source>
        <dbReference type="Pfam" id="PF21984"/>
    </source>
</evidence>
<dbReference type="InterPro" id="IPR006343">
    <property type="entry name" value="DnaB/C_C"/>
</dbReference>
<dbReference type="InterPro" id="IPR053843">
    <property type="entry name" value="DnaD_N"/>
</dbReference>
<evidence type="ECO:0000259" key="2">
    <source>
        <dbReference type="Pfam" id="PF07261"/>
    </source>
</evidence>
<dbReference type="SUPFAM" id="SSF158499">
    <property type="entry name" value="DnaD domain-like"/>
    <property type="match status" value="1"/>
</dbReference>
<accession>A0A926RXW3</accession>
<dbReference type="Pfam" id="PF07261">
    <property type="entry name" value="DnaB_2"/>
    <property type="match status" value="1"/>
</dbReference>
<dbReference type="PANTHER" id="PTHR37293">
    <property type="entry name" value="PHAGE REPLICATION PROTEIN-RELATED"/>
    <property type="match status" value="1"/>
</dbReference>
<comment type="similarity">
    <text evidence="1">Belongs to the DnaB/DnaD family.</text>
</comment>
<sequence>MSDPMSGKASIQNAMVHLLEQGSLSLPVLLLTEYKNIGLTEEKVCLIIQILHFQEKESKPFPTVSELEKRMSLSATQIVNGLQQLVQGGYLSIEEEINESGVRCERYSVRPLMQQLVSSFVIQNEEQATSSQQEEYKRIFIMFERELGRTLSPMEYERLSSWVDDDGHSLELIESALREAVFSGKVNFRYIDRILLEWQKNQVRTPEEAVEYSRKFRQKGMLYRDDEASQKKNSNFLFYNWVNQE</sequence>
<dbReference type="PANTHER" id="PTHR37293:SF6">
    <property type="entry name" value="DNA REPLICATION PROTEIN DNAD"/>
    <property type="match status" value="1"/>
</dbReference>
<name>A0A926RXW3_9BACL</name>
<dbReference type="Gene3D" id="1.10.10.10">
    <property type="entry name" value="Winged helix-like DNA-binding domain superfamily/Winged helix DNA-binding domain"/>
    <property type="match status" value="1"/>
</dbReference>
<proteinExistence type="inferred from homology"/>
<dbReference type="InterPro" id="IPR036388">
    <property type="entry name" value="WH-like_DNA-bd_sf"/>
</dbReference>
<dbReference type="Pfam" id="PF21984">
    <property type="entry name" value="DnaD_N"/>
    <property type="match status" value="1"/>
</dbReference>
<evidence type="ECO:0000256" key="1">
    <source>
        <dbReference type="ARBA" id="ARBA00093462"/>
    </source>
</evidence>
<dbReference type="Gene3D" id="1.10.10.630">
    <property type="entry name" value="DnaD domain-like"/>
    <property type="match status" value="1"/>
</dbReference>
<evidence type="ECO:0000313" key="4">
    <source>
        <dbReference type="EMBL" id="MBD1372916.1"/>
    </source>
</evidence>